<dbReference type="Proteomes" id="UP000658131">
    <property type="component" value="Unassembled WGS sequence"/>
</dbReference>
<dbReference type="RefSeq" id="WP_262399128.1">
    <property type="nucleotide sequence ID" value="NZ_JACRTB010000005.1"/>
</dbReference>
<evidence type="ECO:0000313" key="2">
    <source>
        <dbReference type="Proteomes" id="UP000658131"/>
    </source>
</evidence>
<accession>A0ABR7NGH2</accession>
<gene>
    <name evidence="1" type="ORF">H8717_03610</name>
</gene>
<organism evidence="1 2">
    <name type="scientific">Yanshouia hominis</name>
    <dbReference type="NCBI Taxonomy" id="2763673"/>
    <lineage>
        <taxon>Bacteria</taxon>
        <taxon>Bacillati</taxon>
        <taxon>Bacillota</taxon>
        <taxon>Clostridia</taxon>
        <taxon>Eubacteriales</taxon>
        <taxon>Oscillospiraceae</taxon>
        <taxon>Yanshouia</taxon>
    </lineage>
</organism>
<protein>
    <submittedName>
        <fullName evidence="1">2-hydroxyacyl-CoA dehydratase</fullName>
    </submittedName>
</protein>
<dbReference type="InterPro" id="IPR051805">
    <property type="entry name" value="Dehydratase_Activator_Redct"/>
</dbReference>
<dbReference type="PANTHER" id="PTHR32329:SF4">
    <property type="entry name" value="ACTIVATOR OF 2-HYDROXYACYL-COA DEHYDRATASE"/>
    <property type="match status" value="1"/>
</dbReference>
<dbReference type="PANTHER" id="PTHR32329">
    <property type="entry name" value="BIFUNCTIONAL PROTEIN [INCLUDES 2-HYDROXYACYL-COA DEHYDRATASE (N-TER) AND ITS ACTIVATOR DOMAIN (C_TERM)-RELATED"/>
    <property type="match status" value="1"/>
</dbReference>
<reference evidence="1 2" key="1">
    <citation type="submission" date="2020-08" db="EMBL/GenBank/DDBJ databases">
        <title>Genome public.</title>
        <authorList>
            <person name="Liu C."/>
            <person name="Sun Q."/>
        </authorList>
    </citation>
    <scope>NUCLEOTIDE SEQUENCE [LARGE SCALE GENOMIC DNA]</scope>
    <source>
        <strain evidence="1 2">BX1</strain>
    </source>
</reference>
<name>A0ABR7NGH2_9FIRM</name>
<sequence length="434" mass="48036">MSEPVRGGEGQVVFTREMRDTHTILVPMMLPIHFTFIQKLMTSAGYHVEILQNRSHAVIEKGLKFVHNDTCYPALVVIGQMIDALDSGNYDLSKTALIMSQTGGGCRASNYIHLLRKALAKAGYGDLPVISANLSGLEANPGFQVTLPLIRKMIAALVYGDLIMLLANQTRPYEIAQGATERVIERQIERLCAQFEEGRGVSTREMRQNLDQVACEFEAVPVNRTPKVRVGIVGEIFVKYSALANNGLEAFLAGQGCEVMVPGVLGFMLYSVDARLEDYKLYGGSRFHHMAAGMLMDFFLRMERTMLDVLKSHPRFVSPAPFQELKEMVSGVIGLGNKMGEGWLLTAEMIELIRHGYGNIVCAQPFGCLPNHICGKGMIHKLRTLYPESNIVAIDYDASATRVNQENRIKLMLAVAREELEKQNKNAPAGAEAK</sequence>
<comment type="caution">
    <text evidence="1">The sequence shown here is derived from an EMBL/GenBank/DDBJ whole genome shotgun (WGS) entry which is preliminary data.</text>
</comment>
<keyword evidence="2" id="KW-1185">Reference proteome</keyword>
<proteinExistence type="predicted"/>
<evidence type="ECO:0000313" key="1">
    <source>
        <dbReference type="EMBL" id="MBC8575501.1"/>
    </source>
</evidence>
<dbReference type="EMBL" id="JACRTB010000005">
    <property type="protein sequence ID" value="MBC8575501.1"/>
    <property type="molecule type" value="Genomic_DNA"/>
</dbReference>